<keyword evidence="3" id="KW-1185">Reference proteome</keyword>
<accession>A0A6A4HE87</accession>
<dbReference type="OrthoDB" id="120976at2759"/>
<evidence type="ECO:0000256" key="1">
    <source>
        <dbReference type="SAM" id="MobiDB-lite"/>
    </source>
</evidence>
<dbReference type="AlphaFoldDB" id="A0A6A4HE87"/>
<reference evidence="2" key="1">
    <citation type="journal article" date="2019" name="Environ. Microbiol.">
        <title>Fungal ecological strategies reflected in gene transcription - a case study of two litter decomposers.</title>
        <authorList>
            <person name="Barbi F."/>
            <person name="Kohler A."/>
            <person name="Barry K."/>
            <person name="Baskaran P."/>
            <person name="Daum C."/>
            <person name="Fauchery L."/>
            <person name="Ihrmark K."/>
            <person name="Kuo A."/>
            <person name="LaButti K."/>
            <person name="Lipzen A."/>
            <person name="Morin E."/>
            <person name="Grigoriev I.V."/>
            <person name="Henrissat B."/>
            <person name="Lindahl B."/>
            <person name="Martin F."/>
        </authorList>
    </citation>
    <scope>NUCLEOTIDE SEQUENCE</scope>
    <source>
        <strain evidence="2">JB14</strain>
    </source>
</reference>
<dbReference type="Proteomes" id="UP000799118">
    <property type="component" value="Unassembled WGS sequence"/>
</dbReference>
<dbReference type="InterPro" id="IPR032675">
    <property type="entry name" value="LRR_dom_sf"/>
</dbReference>
<proteinExistence type="predicted"/>
<dbReference type="SUPFAM" id="SSF52047">
    <property type="entry name" value="RNI-like"/>
    <property type="match status" value="1"/>
</dbReference>
<name>A0A6A4HE87_9AGAR</name>
<organism evidence="2 3">
    <name type="scientific">Gymnopus androsaceus JB14</name>
    <dbReference type="NCBI Taxonomy" id="1447944"/>
    <lineage>
        <taxon>Eukaryota</taxon>
        <taxon>Fungi</taxon>
        <taxon>Dikarya</taxon>
        <taxon>Basidiomycota</taxon>
        <taxon>Agaricomycotina</taxon>
        <taxon>Agaricomycetes</taxon>
        <taxon>Agaricomycetidae</taxon>
        <taxon>Agaricales</taxon>
        <taxon>Marasmiineae</taxon>
        <taxon>Omphalotaceae</taxon>
        <taxon>Gymnopus</taxon>
    </lineage>
</organism>
<evidence type="ECO:0000313" key="2">
    <source>
        <dbReference type="EMBL" id="KAE9396709.1"/>
    </source>
</evidence>
<gene>
    <name evidence="2" type="ORF">BT96DRAFT_996484</name>
</gene>
<sequence length="750" mass="83551">MLIKLDEKLGVTSVAVFSQPRPSNRYFPILCYLKAFSSLFCFLSFALVNRQSLSLSSKLFTLYQRQKMVSTCTRTSEIPPKPIVDAENPLYCPAEPASKYLKSIASDARIRKHKKHDEKTAKKKITVSSFVKMLAQVAVVMQKEKGGKEKIILPLSQVSTSDCLDYGTPLPPAGRPIRKTRKDRAAQSFLNKIPDPPILDPSPDFHSISISLPEIPSPTSTTSHPNSTFTDSNNTFLPSPTAPLVPPGLGLLQVKTEPQEVNLRKPQSDTIAYTQPALNKSPEKRKKKRNLEEAFPELLKEPAKFARSFTCEPQPKPEPHENQELLEYSTTGRSLELEPEDLKRIEQGKKLNYRMGHSPVNETQPRGQGNRAGNGGDNENEHAGVNRRLKELEESLYGPAIGTETPRGYEKFVRKLDGMMPGIRLGIRLGNFAKVAAEGNGRLQYRRPMKNGPHQAAADLLGAEGLLNERIINVFRMSEVTRLDLSASLSEEGGLNMGGEAIWDVFARPHSFLFLSELRLNNTPISDMNLVKLVGLPRLAVLWLKNTGISDEGVYHLVALKLTLTHLYLSYNPCISDDTVPALNLCITSKLRFLGLVGTSVAMPGLRRMARLIQREERVVDIEIPEACEKYPKFYLLHPQPPLITSPVLCSRLSAAALQRNLEAHAEVANKHPVVGGTRPAPVKIFTGGTKEEMCERLRELLLRREIDLVVWGMIYGYEDGDGGDGNGKDDTMKYLEMQAAARDTHKKLR</sequence>
<dbReference type="EMBL" id="ML769509">
    <property type="protein sequence ID" value="KAE9396709.1"/>
    <property type="molecule type" value="Genomic_DNA"/>
</dbReference>
<feature type="compositionally biased region" description="Low complexity" evidence="1">
    <location>
        <begin position="201"/>
        <end position="228"/>
    </location>
</feature>
<evidence type="ECO:0000313" key="3">
    <source>
        <dbReference type="Proteomes" id="UP000799118"/>
    </source>
</evidence>
<feature type="region of interest" description="Disordered" evidence="1">
    <location>
        <begin position="191"/>
        <end position="241"/>
    </location>
</feature>
<feature type="compositionally biased region" description="Polar residues" evidence="1">
    <location>
        <begin position="268"/>
        <end position="278"/>
    </location>
</feature>
<evidence type="ECO:0008006" key="4">
    <source>
        <dbReference type="Google" id="ProtNLM"/>
    </source>
</evidence>
<feature type="region of interest" description="Disordered" evidence="1">
    <location>
        <begin position="355"/>
        <end position="382"/>
    </location>
</feature>
<feature type="compositionally biased region" description="Polar residues" evidence="1">
    <location>
        <begin position="229"/>
        <end position="238"/>
    </location>
</feature>
<feature type="region of interest" description="Disordered" evidence="1">
    <location>
        <begin position="265"/>
        <end position="288"/>
    </location>
</feature>
<dbReference type="Gene3D" id="3.80.10.10">
    <property type="entry name" value="Ribonuclease Inhibitor"/>
    <property type="match status" value="1"/>
</dbReference>
<protein>
    <recommendedName>
        <fullName evidence="4">RNI-like protein</fullName>
    </recommendedName>
</protein>